<sequence>MAQIIKNAALLVMDMQAGILRNLPDATSLINNTVKAITTARDNKIPIIYVVVGFRSNMPEISNNNKAFTASKERFANVDMNEFMKIETALAPQPNDITVVKRRFSAFTGSDLEVILRAKNIQQVVLTGISTSGVVLSTVREAADKDYQIAVLSDCCADTDDEVHRVLCTKIFPRQADVITVDEWKNTINQ</sequence>
<dbReference type="InterPro" id="IPR050272">
    <property type="entry name" value="Isochorismatase-like_hydrls"/>
</dbReference>
<dbReference type="SUPFAM" id="SSF52499">
    <property type="entry name" value="Isochorismatase-like hydrolases"/>
    <property type="match status" value="1"/>
</dbReference>
<organism evidence="4 7">
    <name type="scientific">Adineta ricciae</name>
    <name type="common">Rotifer</name>
    <dbReference type="NCBI Taxonomy" id="249248"/>
    <lineage>
        <taxon>Eukaryota</taxon>
        <taxon>Metazoa</taxon>
        <taxon>Spiralia</taxon>
        <taxon>Gnathifera</taxon>
        <taxon>Rotifera</taxon>
        <taxon>Eurotatoria</taxon>
        <taxon>Bdelloidea</taxon>
        <taxon>Adinetida</taxon>
        <taxon>Adinetidae</taxon>
        <taxon>Adineta</taxon>
    </lineage>
</organism>
<dbReference type="InterPro" id="IPR036380">
    <property type="entry name" value="Isochorismatase-like_sf"/>
</dbReference>
<dbReference type="Pfam" id="PF00857">
    <property type="entry name" value="Isochorismatase"/>
    <property type="match status" value="1"/>
</dbReference>
<comment type="similarity">
    <text evidence="1">Belongs to the isochorismatase family.</text>
</comment>
<keyword evidence="6" id="KW-1185">Reference proteome</keyword>
<dbReference type="PANTHER" id="PTHR43540:SF7">
    <property type="entry name" value="ISOCHORISMATASE FAMILY PROTEIN YECD"/>
    <property type="match status" value="1"/>
</dbReference>
<dbReference type="CDD" id="cd00431">
    <property type="entry name" value="cysteine_hydrolases"/>
    <property type="match status" value="1"/>
</dbReference>
<dbReference type="OrthoDB" id="9994914at2759"/>
<dbReference type="PANTHER" id="PTHR43540">
    <property type="entry name" value="PEROXYUREIDOACRYLATE/UREIDOACRYLATE AMIDOHYDROLASE-RELATED"/>
    <property type="match status" value="1"/>
</dbReference>
<reference evidence="4" key="1">
    <citation type="submission" date="2021-02" db="EMBL/GenBank/DDBJ databases">
        <authorList>
            <person name="Nowell W R."/>
        </authorList>
    </citation>
    <scope>NUCLEOTIDE SEQUENCE</scope>
</reference>
<evidence type="ECO:0000313" key="7">
    <source>
        <dbReference type="Proteomes" id="UP000663852"/>
    </source>
</evidence>
<gene>
    <name evidence="4" type="ORF">EDS130_LOCUS46014</name>
    <name evidence="5" type="ORF">XAT740_LOCUS57826</name>
</gene>
<dbReference type="Proteomes" id="UP000663828">
    <property type="component" value="Unassembled WGS sequence"/>
</dbReference>
<name>A0A815X2A7_ADIRI</name>
<comment type="caution">
    <text evidence="4">The sequence shown here is derived from an EMBL/GenBank/DDBJ whole genome shotgun (WGS) entry which is preliminary data.</text>
</comment>
<evidence type="ECO:0000313" key="5">
    <source>
        <dbReference type="EMBL" id="CAF1666253.1"/>
    </source>
</evidence>
<dbReference type="InterPro" id="IPR000868">
    <property type="entry name" value="Isochorismatase-like_dom"/>
</dbReference>
<evidence type="ECO:0000256" key="2">
    <source>
        <dbReference type="ARBA" id="ARBA00022801"/>
    </source>
</evidence>
<dbReference type="EMBL" id="CAJNOJ010001435">
    <property type="protein sequence ID" value="CAF1551148.1"/>
    <property type="molecule type" value="Genomic_DNA"/>
</dbReference>
<dbReference type="Gene3D" id="3.40.50.850">
    <property type="entry name" value="Isochorismatase-like"/>
    <property type="match status" value="1"/>
</dbReference>
<evidence type="ECO:0000259" key="3">
    <source>
        <dbReference type="Pfam" id="PF00857"/>
    </source>
</evidence>
<keyword evidence="2" id="KW-0378">Hydrolase</keyword>
<protein>
    <recommendedName>
        <fullName evidence="3">Isochorismatase-like domain-containing protein</fullName>
    </recommendedName>
</protein>
<evidence type="ECO:0000313" key="6">
    <source>
        <dbReference type="Proteomes" id="UP000663828"/>
    </source>
</evidence>
<feature type="domain" description="Isochorismatase-like" evidence="3">
    <location>
        <begin position="8"/>
        <end position="183"/>
    </location>
</feature>
<dbReference type="GO" id="GO:0016787">
    <property type="term" value="F:hydrolase activity"/>
    <property type="evidence" value="ECO:0007669"/>
    <property type="project" value="UniProtKB-KW"/>
</dbReference>
<accession>A0A815X2A7</accession>
<dbReference type="EMBL" id="CAJNOR010012196">
    <property type="protein sequence ID" value="CAF1666253.1"/>
    <property type="molecule type" value="Genomic_DNA"/>
</dbReference>
<evidence type="ECO:0000313" key="4">
    <source>
        <dbReference type="EMBL" id="CAF1551148.1"/>
    </source>
</evidence>
<dbReference type="Proteomes" id="UP000663852">
    <property type="component" value="Unassembled WGS sequence"/>
</dbReference>
<evidence type="ECO:0000256" key="1">
    <source>
        <dbReference type="ARBA" id="ARBA00006336"/>
    </source>
</evidence>
<proteinExistence type="inferred from homology"/>
<dbReference type="AlphaFoldDB" id="A0A815X2A7"/>